<dbReference type="Pfam" id="PF02108">
    <property type="entry name" value="FliH"/>
    <property type="match status" value="1"/>
</dbReference>
<proteinExistence type="inferred from homology"/>
<protein>
    <submittedName>
        <fullName evidence="9">Flagellar biosynthesis/type III secretory pathway protein</fullName>
    </submittedName>
</protein>
<sequence length="276" mass="31318">MISSSNRVIKNNESVRVTKFNPLHTALYGDGDGSVTVKFPEIGALEKQLEEEEDANNPELSEGKREALRILEEAKKEAGLIIEAAKEEAEKLRKEASERGYEEGHEKGLEEGRLEGMRKCEEEAEVQTEAFRAEMTDALGAVAKTKQRILERYMNELKDLAITVAEKVIHVSLNSSGRVIERMISDEAEKHKKTAWVKIYMNKRDYNMMAETDRDMVSELSNLSDNIKFVVMDDEPEGYAIMETPEEIVDLSVNTQLSNIRDKIREVHLEGLVEDV</sequence>
<evidence type="ECO:0000313" key="9">
    <source>
        <dbReference type="EMBL" id="EIM56540.1"/>
    </source>
</evidence>
<reference evidence="9 10" key="1">
    <citation type="submission" date="2010-08" db="EMBL/GenBank/DDBJ databases">
        <authorList>
            <consortium name="US DOE Joint Genome Institute (JGI-PGF)"/>
            <person name="Lucas S."/>
            <person name="Copeland A."/>
            <person name="Lapidus A."/>
            <person name="Cheng J.-F."/>
            <person name="Bruce D."/>
            <person name="Goodwin L."/>
            <person name="Pitluck S."/>
            <person name="Land M.L."/>
            <person name="Hauser L."/>
            <person name="Chang Y.-J."/>
            <person name="Anderson I.J."/>
            <person name="Johnson E."/>
            <person name="Mulhopadhyay B."/>
            <person name="Kyrpides N."/>
            <person name="Woyke T.J."/>
        </authorList>
    </citation>
    <scope>NUCLEOTIDE SEQUENCE [LARGE SCALE GENOMIC DNA]</scope>
    <source>
        <strain evidence="9 10">6</strain>
    </source>
</reference>
<keyword evidence="6" id="KW-1006">Bacterial flagellum protein export</keyword>
<dbReference type="Proteomes" id="UP000005753">
    <property type="component" value="Chromosome"/>
</dbReference>
<evidence type="ECO:0000256" key="3">
    <source>
        <dbReference type="ARBA" id="ARBA00022448"/>
    </source>
</evidence>
<keyword evidence="5" id="KW-0653">Protein transport</keyword>
<name>I5ARW7_EUBC6</name>
<feature type="domain" description="Flagellar assembly protein FliH/Type III secretion system HrpE" evidence="8">
    <location>
        <begin position="133"/>
        <end position="259"/>
    </location>
</feature>
<evidence type="ECO:0000313" key="10">
    <source>
        <dbReference type="Proteomes" id="UP000005753"/>
    </source>
</evidence>
<keyword evidence="4" id="KW-1005">Bacterial flagellum biogenesis</keyword>
<comment type="similarity">
    <text evidence="2">Belongs to the FliH family.</text>
</comment>
<gene>
    <name evidence="9" type="ORF">EubceDRAFT1_0701</name>
</gene>
<keyword evidence="9" id="KW-0969">Cilium</keyword>
<keyword evidence="10" id="KW-1185">Reference proteome</keyword>
<dbReference type="OrthoDB" id="2064291at2"/>
<dbReference type="GO" id="GO:0044781">
    <property type="term" value="P:bacterial-type flagellum organization"/>
    <property type="evidence" value="ECO:0007669"/>
    <property type="project" value="UniProtKB-KW"/>
</dbReference>
<dbReference type="STRING" id="633697.EubceDRAFT1_0701"/>
<evidence type="ECO:0000256" key="1">
    <source>
        <dbReference type="ARBA" id="ARBA00003041"/>
    </source>
</evidence>
<dbReference type="GO" id="GO:0015031">
    <property type="term" value="P:protein transport"/>
    <property type="evidence" value="ECO:0007669"/>
    <property type="project" value="UniProtKB-KW"/>
</dbReference>
<dbReference type="EMBL" id="CM001487">
    <property type="protein sequence ID" value="EIM56540.1"/>
    <property type="molecule type" value="Genomic_DNA"/>
</dbReference>
<feature type="coiled-coil region" evidence="7">
    <location>
        <begin position="68"/>
        <end position="102"/>
    </location>
</feature>
<keyword evidence="7" id="KW-0175">Coiled coil</keyword>
<accession>I5ARW7</accession>
<keyword evidence="3" id="KW-0813">Transport</keyword>
<keyword evidence="9" id="KW-0282">Flagellum</keyword>
<dbReference type="PANTHER" id="PTHR34982">
    <property type="entry name" value="YOP PROTEINS TRANSLOCATION PROTEIN L"/>
    <property type="match status" value="1"/>
</dbReference>
<evidence type="ECO:0000256" key="5">
    <source>
        <dbReference type="ARBA" id="ARBA00022927"/>
    </source>
</evidence>
<dbReference type="InterPro" id="IPR051472">
    <property type="entry name" value="T3SS_Stator/FliH"/>
</dbReference>
<comment type="function">
    <text evidence="1">Needed for flagellar regrowth and assembly.</text>
</comment>
<dbReference type="AlphaFoldDB" id="I5ARW7"/>
<dbReference type="GO" id="GO:0005829">
    <property type="term" value="C:cytosol"/>
    <property type="evidence" value="ECO:0007669"/>
    <property type="project" value="TreeGrafter"/>
</dbReference>
<evidence type="ECO:0000256" key="6">
    <source>
        <dbReference type="ARBA" id="ARBA00023225"/>
    </source>
</evidence>
<evidence type="ECO:0000256" key="2">
    <source>
        <dbReference type="ARBA" id="ARBA00006602"/>
    </source>
</evidence>
<evidence type="ECO:0000256" key="4">
    <source>
        <dbReference type="ARBA" id="ARBA00022795"/>
    </source>
</evidence>
<dbReference type="PANTHER" id="PTHR34982:SF1">
    <property type="entry name" value="FLAGELLAR ASSEMBLY PROTEIN FLIH"/>
    <property type="match status" value="1"/>
</dbReference>
<dbReference type="HOGENOM" id="CLU_075753_0_0_9"/>
<evidence type="ECO:0000259" key="8">
    <source>
        <dbReference type="Pfam" id="PF02108"/>
    </source>
</evidence>
<evidence type="ECO:0000256" key="7">
    <source>
        <dbReference type="SAM" id="Coils"/>
    </source>
</evidence>
<organism evidence="9 10">
    <name type="scientific">Eubacterium cellulosolvens (strain ATCC 43171 / JCM 9499 / 6)</name>
    <name type="common">Cillobacterium cellulosolvens</name>
    <dbReference type="NCBI Taxonomy" id="633697"/>
    <lineage>
        <taxon>Bacteria</taxon>
        <taxon>Bacillati</taxon>
        <taxon>Bacillota</taxon>
        <taxon>Clostridia</taxon>
        <taxon>Eubacteriales</taxon>
        <taxon>Eubacteriaceae</taxon>
        <taxon>Eubacterium</taxon>
    </lineage>
</organism>
<dbReference type="eggNOG" id="COG1317">
    <property type="taxonomic scope" value="Bacteria"/>
</dbReference>
<keyword evidence="9" id="KW-0966">Cell projection</keyword>
<reference evidence="9 10" key="2">
    <citation type="submission" date="2012-02" db="EMBL/GenBank/DDBJ databases">
        <title>Improved High-Quality Draft sequence of Eubacterium cellulosolvens 6.</title>
        <authorList>
            <consortium name="US DOE Joint Genome Institute"/>
            <person name="Lucas S."/>
            <person name="Han J."/>
            <person name="Lapidus A."/>
            <person name="Cheng J.-F."/>
            <person name="Goodwin L."/>
            <person name="Pitluck S."/>
            <person name="Peters L."/>
            <person name="Mikhailova N."/>
            <person name="Gu W."/>
            <person name="Detter J.C."/>
            <person name="Han C."/>
            <person name="Tapia R."/>
            <person name="Land M."/>
            <person name="Hauser L."/>
            <person name="Kyrpides N."/>
            <person name="Ivanova N."/>
            <person name="Pagani I."/>
            <person name="Johnson E."/>
            <person name="Mukhopadhyay B."/>
            <person name="Anderson I."/>
            <person name="Woyke T."/>
        </authorList>
    </citation>
    <scope>NUCLEOTIDE SEQUENCE [LARGE SCALE GENOMIC DNA]</scope>
    <source>
        <strain evidence="9 10">6</strain>
    </source>
</reference>
<dbReference type="InterPro" id="IPR018035">
    <property type="entry name" value="Flagellar_FliH/T3SS_HrpE"/>
</dbReference>